<reference evidence="1 2" key="1">
    <citation type="submission" date="2020-08" db="EMBL/GenBank/DDBJ databases">
        <title>Sequencing the genomes of 1000 actinobacteria strains.</title>
        <authorList>
            <person name="Klenk H.-P."/>
        </authorList>
    </citation>
    <scope>NUCLEOTIDE SEQUENCE [LARGE SCALE GENOMIC DNA]</scope>
    <source>
        <strain evidence="1 2">DSM 46659</strain>
    </source>
</reference>
<keyword evidence="1" id="KW-0378">Hydrolase</keyword>
<proteinExistence type="predicted"/>
<gene>
    <name evidence="1" type="ORF">HNR23_001820</name>
</gene>
<dbReference type="PRINTS" id="PR00413">
    <property type="entry name" value="HADHALOGNASE"/>
</dbReference>
<dbReference type="NCBIfam" id="TIGR01509">
    <property type="entry name" value="HAD-SF-IA-v3"/>
    <property type="match status" value="1"/>
</dbReference>
<dbReference type="AlphaFoldDB" id="A0A7W9YGJ8"/>
<sequence length="205" mass="21307">MTRAAYEAVLCDIDGVLRLWDPAPLRALEREFGLDDGALARAAFAPHRLTPAVTGAVTDAQWRAGVAADLTEGCGSRERAAALVARWSALRPEVDTGVLALLNAVRQRARVVLVSNATTRLEEELHALGLADAADAVISSSRLGVAKPDPAIYSAAAAAAQVPLDACLFVDDTAANVEAARGLGMAGLHYTGAEALRDVLSSLLA</sequence>
<name>A0A7W9YGJ8_9ACTN</name>
<protein>
    <submittedName>
        <fullName evidence="1">Putative hydrolase of the HAD superfamily</fullName>
    </submittedName>
</protein>
<dbReference type="InterPro" id="IPR036412">
    <property type="entry name" value="HAD-like_sf"/>
</dbReference>
<dbReference type="InterPro" id="IPR006439">
    <property type="entry name" value="HAD-SF_hydro_IA"/>
</dbReference>
<accession>A0A7W9YGJ8</accession>
<organism evidence="1 2">
    <name type="scientific">Nocardiopsis mwathae</name>
    <dbReference type="NCBI Taxonomy" id="1472723"/>
    <lineage>
        <taxon>Bacteria</taxon>
        <taxon>Bacillati</taxon>
        <taxon>Actinomycetota</taxon>
        <taxon>Actinomycetes</taxon>
        <taxon>Streptosporangiales</taxon>
        <taxon>Nocardiopsidaceae</taxon>
        <taxon>Nocardiopsis</taxon>
    </lineage>
</organism>
<dbReference type="GO" id="GO:0016787">
    <property type="term" value="F:hydrolase activity"/>
    <property type="evidence" value="ECO:0007669"/>
    <property type="project" value="UniProtKB-KW"/>
</dbReference>
<dbReference type="Pfam" id="PF00702">
    <property type="entry name" value="Hydrolase"/>
    <property type="match status" value="1"/>
</dbReference>
<dbReference type="InterPro" id="IPR023214">
    <property type="entry name" value="HAD_sf"/>
</dbReference>
<dbReference type="PANTHER" id="PTHR43611:SF3">
    <property type="entry name" value="FLAVIN MONONUCLEOTIDE HYDROLASE 1, CHLOROPLATIC"/>
    <property type="match status" value="1"/>
</dbReference>
<evidence type="ECO:0000313" key="2">
    <source>
        <dbReference type="Proteomes" id="UP000546642"/>
    </source>
</evidence>
<evidence type="ECO:0000313" key="1">
    <source>
        <dbReference type="EMBL" id="MBB6171760.1"/>
    </source>
</evidence>
<dbReference type="PANTHER" id="PTHR43611">
    <property type="entry name" value="ALPHA-D-GLUCOSE 1-PHOSPHATE PHOSPHATASE"/>
    <property type="match status" value="1"/>
</dbReference>
<comment type="caution">
    <text evidence="1">The sequence shown here is derived from an EMBL/GenBank/DDBJ whole genome shotgun (WGS) entry which is preliminary data.</text>
</comment>
<dbReference type="SFLD" id="SFLDS00003">
    <property type="entry name" value="Haloacid_Dehalogenase"/>
    <property type="match status" value="1"/>
</dbReference>
<dbReference type="SUPFAM" id="SSF56784">
    <property type="entry name" value="HAD-like"/>
    <property type="match status" value="1"/>
</dbReference>
<dbReference type="Proteomes" id="UP000546642">
    <property type="component" value="Unassembled WGS sequence"/>
</dbReference>
<dbReference type="RefSeq" id="WP_184074982.1">
    <property type="nucleotide sequence ID" value="NZ_JACHDS010000001.1"/>
</dbReference>
<dbReference type="SFLD" id="SFLDG01129">
    <property type="entry name" value="C1.5:_HAD__Beta-PGM__Phosphata"/>
    <property type="match status" value="1"/>
</dbReference>
<dbReference type="NCBIfam" id="TIGR01549">
    <property type="entry name" value="HAD-SF-IA-v1"/>
    <property type="match status" value="1"/>
</dbReference>
<dbReference type="EMBL" id="JACHDS010000001">
    <property type="protein sequence ID" value="MBB6171760.1"/>
    <property type="molecule type" value="Genomic_DNA"/>
</dbReference>
<keyword evidence="2" id="KW-1185">Reference proteome</keyword>
<dbReference type="Gene3D" id="3.40.50.1000">
    <property type="entry name" value="HAD superfamily/HAD-like"/>
    <property type="match status" value="1"/>
</dbReference>